<dbReference type="PROSITE" id="PS50905">
    <property type="entry name" value="FERRITIN_LIKE"/>
    <property type="match status" value="1"/>
</dbReference>
<evidence type="ECO:0000256" key="1">
    <source>
        <dbReference type="ARBA" id="ARBA00006950"/>
    </source>
</evidence>
<dbReference type="InterPro" id="IPR009078">
    <property type="entry name" value="Ferritin-like_SF"/>
</dbReference>
<dbReference type="RefSeq" id="WP_023321233.1">
    <property type="nucleotide sequence ID" value="NZ_ABJAKY020000001.1"/>
</dbReference>
<gene>
    <name evidence="4" type="ORF">I8Y21_005258</name>
    <name evidence="3" type="ORF">RYF40_001293</name>
</gene>
<dbReference type="NCBIfam" id="NF011597">
    <property type="entry name" value="PRK15022.1"/>
    <property type="match status" value="1"/>
</dbReference>
<comment type="caution">
    <text evidence="3">The sequence shown here is derived from an EMBL/GenBank/DDBJ whole genome shotgun (WGS) entry which is preliminary data.</text>
</comment>
<dbReference type="InterPro" id="IPR012347">
    <property type="entry name" value="Ferritin-like"/>
</dbReference>
<dbReference type="EMBL" id="ABNOCX020000002">
    <property type="protein sequence ID" value="EML7080875.1"/>
    <property type="molecule type" value="Genomic_DNA"/>
</dbReference>
<dbReference type="Proteomes" id="UP000856143">
    <property type="component" value="Unassembled WGS sequence"/>
</dbReference>
<reference evidence="4" key="2">
    <citation type="submission" date="2020-11" db="EMBL/GenBank/DDBJ databases">
        <authorList>
            <consortium name="NCBI Pathogen Detection Project"/>
        </authorList>
    </citation>
    <scope>NUCLEOTIDE SEQUENCE</scope>
    <source>
        <strain evidence="4">R404</strain>
    </source>
</reference>
<evidence type="ECO:0000313" key="4">
    <source>
        <dbReference type="EMBL" id="HAT1684468.1"/>
    </source>
</evidence>
<proteinExistence type="inferred from homology"/>
<accession>A0A2X4ZIG5</accession>
<reference evidence="3" key="3">
    <citation type="submission" date="2024-02" db="EMBL/GenBank/DDBJ databases">
        <authorList>
            <consortium name="Clinical and Environmental Microbiology Branch: Whole genome sequencing antimicrobial resistance pathogens in the healthcare setting"/>
        </authorList>
    </citation>
    <scope>NUCLEOTIDE SEQUENCE</scope>
    <source>
        <strain evidence="3">2023BB-00086</strain>
    </source>
</reference>
<dbReference type="Pfam" id="PF00210">
    <property type="entry name" value="Ferritin"/>
    <property type="match status" value="1"/>
</dbReference>
<dbReference type="AlphaFoldDB" id="A0A2X4ZIG5"/>
<dbReference type="SUPFAM" id="SSF47240">
    <property type="entry name" value="Ferritin-like"/>
    <property type="match status" value="1"/>
</dbReference>
<dbReference type="Gene3D" id="1.20.1260.10">
    <property type="match status" value="1"/>
</dbReference>
<comment type="similarity">
    <text evidence="1">Belongs to the ferritin family. Prokaryotic subfamily.</text>
</comment>
<dbReference type="InterPro" id="IPR008331">
    <property type="entry name" value="Ferritin_DPS_dom"/>
</dbReference>
<dbReference type="InterPro" id="IPR041719">
    <property type="entry name" value="Ferritin_prok"/>
</dbReference>
<reference evidence="4" key="1">
    <citation type="journal article" date="2018" name="Genome Biol.">
        <title>SKESA: strategic k-mer extension for scrupulous assemblies.</title>
        <authorList>
            <person name="Souvorov A."/>
            <person name="Agarwala R."/>
            <person name="Lipman D.J."/>
        </authorList>
    </citation>
    <scope>NUCLEOTIDE SEQUENCE</scope>
    <source>
        <strain evidence="4">R404</strain>
    </source>
</reference>
<evidence type="ECO:0000313" key="3">
    <source>
        <dbReference type="EMBL" id="EML7080875.1"/>
    </source>
</evidence>
<feature type="domain" description="Ferritin-like diiron" evidence="2">
    <location>
        <begin position="1"/>
        <end position="145"/>
    </location>
</feature>
<evidence type="ECO:0000259" key="2">
    <source>
        <dbReference type="PROSITE" id="PS50905"/>
    </source>
</evidence>
<dbReference type="InterPro" id="IPR009040">
    <property type="entry name" value="Ferritin-like_diiron"/>
</dbReference>
<organism evidence="3">
    <name type="scientific">Klebsiella oxytoca</name>
    <dbReference type="NCBI Taxonomy" id="571"/>
    <lineage>
        <taxon>Bacteria</taxon>
        <taxon>Pseudomonadati</taxon>
        <taxon>Pseudomonadota</taxon>
        <taxon>Gammaproteobacteria</taxon>
        <taxon>Enterobacterales</taxon>
        <taxon>Enterobacteriaceae</taxon>
        <taxon>Klebsiella/Raoultella group</taxon>
        <taxon>Klebsiella</taxon>
    </lineage>
</organism>
<sequence length="180" mass="20037">MVVPGMVQKLNNQLNLEFHTSNLYLQLSEWCIQQRLNGTATFLRNRAQSSITQMMRVFDFMKSSGAWPVVKADEACSAECASLEDLFSKTVADYQQRSSMLSGLTAEAKAQSDESTLRFLALLAKEQQLDGMLLETILDEVRCADQAGTSEQQTDRHLLELVSQQYASVMSANTGARDKA</sequence>
<dbReference type="EMBL" id="DACSEO010000099">
    <property type="protein sequence ID" value="HAT1684468.1"/>
    <property type="molecule type" value="Genomic_DNA"/>
</dbReference>
<protein>
    <submittedName>
        <fullName evidence="3">Non-heme ferritin-like protein</fullName>
    </submittedName>
</protein>
<name>A0A2X4ZIG5_KLEOX</name>
<dbReference type="GO" id="GO:0008199">
    <property type="term" value="F:ferric iron binding"/>
    <property type="evidence" value="ECO:0007669"/>
    <property type="project" value="InterPro"/>
</dbReference>
<dbReference type="CDD" id="cd01055">
    <property type="entry name" value="Nonheme_Ferritin"/>
    <property type="match status" value="1"/>
</dbReference>